<sequence>MIVMQGPQAGLPPTIYLTGQSFSGFNGDLWLQEIVARVNGSLGGTITVGEDAGLGGAGRVDNIVVTAGGTLMPGNSIGTLTASGNVVFETGSVYEVEVNADGESDKLLVGGTATIEGGTVSVLTAAGNYRFSSDYVIISAAGGVTGTFDDTDVDLPFLTPYLSYDPNNVRLTLVRNDRTFASVAATSNQIAVASALDASNQEASLPRAVAGQIEEEGAVRAFDALSGEIWATTGTLMIDRSRRMGDMVIGRLDQADSLSASLASARSAARQTRDGQTAVWGQGIGAWNMLKSNGNAVKATQSSFGFITGLDTMLGDWRLGVAVSQSEDKVRVDGRSSEATVKGTSVAAYAGGGWGALRTRIGASYSWLDVDGSRKVVFPGVNDALSGSYDARSVTAFGEVSLAFAMGGASIEPFAGVNHVHLKSDAFAESGSALTALGVEESTRSVTYTTLGLRLGSVMPISESAVLAPRVSAAWLRSFGDTDATSRHILPTGQAFSIAGLPTTRDTLRIEGGLQANILPGGSIGATYVGNIGDQWKDHGVKLGFSYSF</sequence>
<dbReference type="EMBL" id="JACHKA010000001">
    <property type="protein sequence ID" value="MBB5984424.1"/>
    <property type="molecule type" value="Genomic_DNA"/>
</dbReference>
<dbReference type="SUPFAM" id="SSF51126">
    <property type="entry name" value="Pectin lyase-like"/>
    <property type="match status" value="1"/>
</dbReference>
<gene>
    <name evidence="2" type="ORF">HNP60_000398</name>
</gene>
<dbReference type="SMART" id="SM00869">
    <property type="entry name" value="Autotransporter"/>
    <property type="match status" value="1"/>
</dbReference>
<dbReference type="NCBIfam" id="TIGR01414">
    <property type="entry name" value="autotrans_barl"/>
    <property type="match status" value="1"/>
</dbReference>
<name>A0ABR6NAX3_9SPHN</name>
<protein>
    <submittedName>
        <fullName evidence="2">Outer membrane autotransporter protein</fullName>
    </submittedName>
</protein>
<dbReference type="PROSITE" id="PS51208">
    <property type="entry name" value="AUTOTRANSPORTER"/>
    <property type="match status" value="1"/>
</dbReference>
<organism evidence="2 3">
    <name type="scientific">Sphingobium lignivorans</name>
    <dbReference type="NCBI Taxonomy" id="2735886"/>
    <lineage>
        <taxon>Bacteria</taxon>
        <taxon>Pseudomonadati</taxon>
        <taxon>Pseudomonadota</taxon>
        <taxon>Alphaproteobacteria</taxon>
        <taxon>Sphingomonadales</taxon>
        <taxon>Sphingomonadaceae</taxon>
        <taxon>Sphingobium</taxon>
    </lineage>
</organism>
<dbReference type="InterPro" id="IPR036709">
    <property type="entry name" value="Autotransporte_beta_dom_sf"/>
</dbReference>
<keyword evidence="3" id="KW-1185">Reference proteome</keyword>
<evidence type="ECO:0000259" key="1">
    <source>
        <dbReference type="PROSITE" id="PS51208"/>
    </source>
</evidence>
<dbReference type="InterPro" id="IPR005546">
    <property type="entry name" value="Autotransporte_beta"/>
</dbReference>
<dbReference type="SUPFAM" id="SSF103515">
    <property type="entry name" value="Autotransporter"/>
    <property type="match status" value="1"/>
</dbReference>
<dbReference type="InterPro" id="IPR011050">
    <property type="entry name" value="Pectin_lyase_fold/virulence"/>
</dbReference>
<feature type="domain" description="Autotransporter" evidence="1">
    <location>
        <begin position="272"/>
        <end position="549"/>
    </location>
</feature>
<comment type="caution">
    <text evidence="2">The sequence shown here is derived from an EMBL/GenBank/DDBJ whole genome shotgun (WGS) entry which is preliminary data.</text>
</comment>
<accession>A0ABR6NAX3</accession>
<dbReference type="Gene3D" id="2.40.128.130">
    <property type="entry name" value="Autotransporter beta-domain"/>
    <property type="match status" value="1"/>
</dbReference>
<evidence type="ECO:0000313" key="3">
    <source>
        <dbReference type="Proteomes" id="UP001138540"/>
    </source>
</evidence>
<proteinExistence type="predicted"/>
<dbReference type="Proteomes" id="UP001138540">
    <property type="component" value="Unassembled WGS sequence"/>
</dbReference>
<evidence type="ECO:0000313" key="2">
    <source>
        <dbReference type="EMBL" id="MBB5984424.1"/>
    </source>
</evidence>
<dbReference type="InterPro" id="IPR006315">
    <property type="entry name" value="OM_autotransptr_brl_dom"/>
</dbReference>
<dbReference type="Pfam" id="PF03797">
    <property type="entry name" value="Autotransporter"/>
    <property type="match status" value="1"/>
</dbReference>
<reference evidence="2 3" key="1">
    <citation type="submission" date="2020-08" db="EMBL/GenBank/DDBJ databases">
        <title>Exploring microbial biodiversity for novel pathways involved in the catabolism of aromatic compounds derived from lignin.</title>
        <authorList>
            <person name="Elkins J."/>
        </authorList>
    </citation>
    <scope>NUCLEOTIDE SEQUENCE [LARGE SCALE GENOMIC DNA]</scope>
    <source>
        <strain evidence="2 3">B1D3A</strain>
    </source>
</reference>